<dbReference type="InterPro" id="IPR036390">
    <property type="entry name" value="WH_DNA-bd_sf"/>
</dbReference>
<keyword evidence="3" id="KW-1185">Reference proteome</keyword>
<evidence type="ECO:0000313" key="3">
    <source>
        <dbReference type="Proteomes" id="UP000010301"/>
    </source>
</evidence>
<evidence type="ECO:0000313" key="2">
    <source>
        <dbReference type="EMBL" id="EEH64455.1"/>
    </source>
</evidence>
<accession>C0VYF2</accession>
<organism evidence="2 3">
    <name type="scientific">Gleimia coleocanis DSM 15436</name>
    <dbReference type="NCBI Taxonomy" id="525245"/>
    <lineage>
        <taxon>Bacteria</taxon>
        <taxon>Bacillati</taxon>
        <taxon>Actinomycetota</taxon>
        <taxon>Actinomycetes</taxon>
        <taxon>Actinomycetales</taxon>
        <taxon>Actinomycetaceae</taxon>
        <taxon>Gleimia</taxon>
    </lineage>
</organism>
<comment type="similarity">
    <text evidence="1">Belongs to the ROK (NagC/XylR) family.</text>
</comment>
<dbReference type="InterPro" id="IPR043129">
    <property type="entry name" value="ATPase_NBD"/>
</dbReference>
<dbReference type="eggNOG" id="COG1940">
    <property type="taxonomic scope" value="Bacteria"/>
</dbReference>
<dbReference type="STRING" id="525245.HMPREF0044_0192"/>
<dbReference type="SUPFAM" id="SSF46785">
    <property type="entry name" value="Winged helix' DNA-binding domain"/>
    <property type="match status" value="1"/>
</dbReference>
<dbReference type="Pfam" id="PF00480">
    <property type="entry name" value="ROK"/>
    <property type="match status" value="1"/>
</dbReference>
<gene>
    <name evidence="2" type="ORF">HMPREF0044_0192</name>
</gene>
<protein>
    <submittedName>
        <fullName evidence="2">ROK family protein</fullName>
    </submittedName>
</protein>
<dbReference type="AlphaFoldDB" id="C0VYF2"/>
<dbReference type="Gene3D" id="3.30.420.40">
    <property type="match status" value="2"/>
</dbReference>
<dbReference type="OrthoDB" id="8772678at2"/>
<dbReference type="Gene3D" id="1.10.10.10">
    <property type="entry name" value="Winged helix-like DNA-binding domain superfamily/Winged helix DNA-binding domain"/>
    <property type="match status" value="1"/>
</dbReference>
<dbReference type="HOGENOM" id="CLU_036604_13_3_11"/>
<sequence>MIPNTHTLTSNDAESTLRETVVAALQSHGSLTRSELCDITGETRATISALVNNLLKTDAIRISETQKANGRGRPTQRLSLNRDCAQYLGIAMQKQRASATVHNIVHEPLLSIEVPNPNGIISIEILERTVRELSASARTNRLSLRNLKSIGCAFPGLLPNQRLSLPSADARELAYAIEAFLEDWFGYKPIIEGTARTAALAELRHRPAVTDCLYFRVSDGVAMVQVSASNLVTGTYRLAGEIGHITIDPHGFQCFCGKRGCLETIISNPALCQLAGTQSTFGLMQLWAEGNPEVRRMLENAMRITGAALAHAALITDPGSIIVSWALTQQIPELFAILEESIRNGLLPALRRTIQIEPAILPEVTACSRGAAYMGALGQR</sequence>
<dbReference type="RefSeq" id="WP_006547189.1">
    <property type="nucleotide sequence ID" value="NZ_DS999545.1"/>
</dbReference>
<name>C0VYF2_9ACTO</name>
<comment type="caution">
    <text evidence="2">The sequence shown here is derived from an EMBL/GenBank/DDBJ whole genome shotgun (WGS) entry which is preliminary data.</text>
</comment>
<dbReference type="SUPFAM" id="SSF53067">
    <property type="entry name" value="Actin-like ATPase domain"/>
    <property type="match status" value="2"/>
</dbReference>
<reference evidence="2 3" key="1">
    <citation type="submission" date="2009-01" db="EMBL/GenBank/DDBJ databases">
        <authorList>
            <person name="Qin X."/>
            <person name="Bachman B."/>
            <person name="Battles P."/>
            <person name="Bell A."/>
            <person name="Bess C."/>
            <person name="Bickham C."/>
            <person name="Chaboub L."/>
            <person name="Chen D."/>
            <person name="Coyle M."/>
            <person name="Deiros D.R."/>
            <person name="Dinh H."/>
            <person name="Forbes L."/>
            <person name="Fowler G."/>
            <person name="Francisco L."/>
            <person name="Fu Q."/>
            <person name="Gubbala S."/>
            <person name="Hale W."/>
            <person name="Han Y."/>
            <person name="Hemphill L."/>
            <person name="Highlander S.K."/>
            <person name="Hirani K."/>
            <person name="Hogues M."/>
            <person name="Jackson L."/>
            <person name="Jakkamsetti A."/>
            <person name="Javaid M."/>
            <person name="Jiang H."/>
            <person name="Korchina V."/>
            <person name="Kovar C."/>
            <person name="Lara F."/>
            <person name="Lee S."/>
            <person name="Mata R."/>
            <person name="Mathew T."/>
            <person name="Moen C."/>
            <person name="Morales K."/>
            <person name="Munidasa M."/>
            <person name="Nazareth L."/>
            <person name="Ngo R."/>
            <person name="Nguyen L."/>
            <person name="Okwuonu G."/>
            <person name="Ongeri F."/>
            <person name="Patil S."/>
            <person name="Petrosino J."/>
            <person name="Pham C."/>
            <person name="Pham P."/>
            <person name="Pu L.-L."/>
            <person name="Puazo M."/>
            <person name="Raj R."/>
            <person name="Reid J."/>
            <person name="Rouhana J."/>
            <person name="Saada N."/>
            <person name="Shang Y."/>
            <person name="Simmons D."/>
            <person name="Thornton R."/>
            <person name="Warren J."/>
            <person name="Weissenberger G."/>
            <person name="Zhang J."/>
            <person name="Zhang L."/>
            <person name="Zhou C."/>
            <person name="Zhu D."/>
            <person name="Muzny D."/>
            <person name="Worley K."/>
            <person name="Gibbs R."/>
        </authorList>
    </citation>
    <scope>NUCLEOTIDE SEQUENCE [LARGE SCALE GENOMIC DNA]</scope>
    <source>
        <strain evidence="2 3">DSM 15436</strain>
    </source>
</reference>
<dbReference type="EMBL" id="ACFG01000004">
    <property type="protein sequence ID" value="EEH64455.1"/>
    <property type="molecule type" value="Genomic_DNA"/>
</dbReference>
<proteinExistence type="inferred from homology"/>
<dbReference type="PANTHER" id="PTHR18964:SF149">
    <property type="entry name" value="BIFUNCTIONAL UDP-N-ACETYLGLUCOSAMINE 2-EPIMERASE_N-ACETYLMANNOSAMINE KINASE"/>
    <property type="match status" value="1"/>
</dbReference>
<dbReference type="InterPro" id="IPR036388">
    <property type="entry name" value="WH-like_DNA-bd_sf"/>
</dbReference>
<dbReference type="InterPro" id="IPR000600">
    <property type="entry name" value="ROK"/>
</dbReference>
<evidence type="ECO:0000256" key="1">
    <source>
        <dbReference type="ARBA" id="ARBA00006479"/>
    </source>
</evidence>
<dbReference type="PANTHER" id="PTHR18964">
    <property type="entry name" value="ROK (REPRESSOR, ORF, KINASE) FAMILY"/>
    <property type="match status" value="1"/>
</dbReference>
<dbReference type="Proteomes" id="UP000010301">
    <property type="component" value="Unassembled WGS sequence"/>
</dbReference>